<evidence type="ECO:0000313" key="4">
    <source>
        <dbReference type="Proteomes" id="UP000716906"/>
    </source>
</evidence>
<evidence type="ECO:0000259" key="1">
    <source>
        <dbReference type="Pfam" id="PF00534"/>
    </source>
</evidence>
<feature type="domain" description="Glycosyltransferase subfamily 4-like N-terminal" evidence="2">
    <location>
        <begin position="14"/>
        <end position="218"/>
    </location>
</feature>
<keyword evidence="4" id="KW-1185">Reference proteome</keyword>
<dbReference type="RefSeq" id="WP_138303058.1">
    <property type="nucleotide sequence ID" value="NZ_JACLYY010000001.1"/>
</dbReference>
<feature type="domain" description="Glycosyl transferase family 1" evidence="1">
    <location>
        <begin position="229"/>
        <end position="373"/>
    </location>
</feature>
<dbReference type="InterPro" id="IPR001296">
    <property type="entry name" value="Glyco_trans_1"/>
</dbReference>
<dbReference type="SUPFAM" id="SSF53756">
    <property type="entry name" value="UDP-Glycosyltransferase/glycogen phosphorylase"/>
    <property type="match status" value="1"/>
</dbReference>
<protein>
    <submittedName>
        <fullName evidence="3">Glycosyltransferase family 4 protein</fullName>
    </submittedName>
</protein>
<organism evidence="3 4">
    <name type="scientific">Faecalicatena fissicatena</name>
    <dbReference type="NCBI Taxonomy" id="290055"/>
    <lineage>
        <taxon>Bacteria</taxon>
        <taxon>Bacillati</taxon>
        <taxon>Bacillota</taxon>
        <taxon>Clostridia</taxon>
        <taxon>Lachnospirales</taxon>
        <taxon>Lachnospiraceae</taxon>
        <taxon>Faecalicatena</taxon>
    </lineage>
</organism>
<dbReference type="Gene3D" id="3.40.50.2000">
    <property type="entry name" value="Glycogen Phosphorylase B"/>
    <property type="match status" value="2"/>
</dbReference>
<comment type="caution">
    <text evidence="3">The sequence shown here is derived from an EMBL/GenBank/DDBJ whole genome shotgun (WGS) entry which is preliminary data.</text>
</comment>
<evidence type="ECO:0000313" key="3">
    <source>
        <dbReference type="EMBL" id="MBM6736529.1"/>
    </source>
</evidence>
<dbReference type="InterPro" id="IPR028098">
    <property type="entry name" value="Glyco_trans_4-like_N"/>
</dbReference>
<gene>
    <name evidence="3" type="ORF">H7U36_00195</name>
</gene>
<dbReference type="PANTHER" id="PTHR45947">
    <property type="entry name" value="SULFOQUINOVOSYL TRANSFERASE SQD2"/>
    <property type="match status" value="1"/>
</dbReference>
<name>A0ABS2E4G4_9FIRM</name>
<sequence>MKILFVNKFLYQRGGAESYVLRLGKYFEEHGHEVMYFGMLDQKNEVGNKWGLYTSHMDFHSTGLRTLLYPVKIIYSFEAYRKFSELLERFRPDIVHLNNINFQITPSVIDAAWKKNIPVVQTVHDSQMVCPSHLLYNAEKEEICRKCIEGSKWNCVRYRCIHGSVLKSLIGSVEGLFYSLKTTYDKVALYICPSSFMESVLCTKKRYQGKTKVIPNFIMVPSHMENFIKKDYILYFGRLSQEKGIQLFLQLASRHPELQFKIAGSGPLKESCCSRSNVQYLGVLTGEKLYETIAGAKLVVFPSVCYENCPLSVLESISLGTPVVASGRGGTRDLIRDGENGVLVREPFGIDSLDRSVKSLLEQPGQIERMSRYCAETRKCLWSLEKYGKEMEKIYRSFL</sequence>
<evidence type="ECO:0000259" key="2">
    <source>
        <dbReference type="Pfam" id="PF13439"/>
    </source>
</evidence>
<dbReference type="Pfam" id="PF00534">
    <property type="entry name" value="Glycos_transf_1"/>
    <property type="match status" value="1"/>
</dbReference>
<dbReference type="EMBL" id="JACLYY010000001">
    <property type="protein sequence ID" value="MBM6736529.1"/>
    <property type="molecule type" value="Genomic_DNA"/>
</dbReference>
<dbReference type="CDD" id="cd03801">
    <property type="entry name" value="GT4_PimA-like"/>
    <property type="match status" value="1"/>
</dbReference>
<dbReference type="PANTHER" id="PTHR45947:SF13">
    <property type="entry name" value="TRANSFERASE"/>
    <property type="match status" value="1"/>
</dbReference>
<proteinExistence type="predicted"/>
<dbReference type="Pfam" id="PF13439">
    <property type="entry name" value="Glyco_transf_4"/>
    <property type="match status" value="1"/>
</dbReference>
<dbReference type="Proteomes" id="UP000716906">
    <property type="component" value="Unassembled WGS sequence"/>
</dbReference>
<accession>A0ABS2E4G4</accession>
<dbReference type="InterPro" id="IPR050194">
    <property type="entry name" value="Glycosyltransferase_grp1"/>
</dbReference>
<reference evidence="3 4" key="1">
    <citation type="journal article" date="2021" name="Sci. Rep.">
        <title>The distribution of antibiotic resistance genes in chicken gut microbiota commensals.</title>
        <authorList>
            <person name="Juricova H."/>
            <person name="Matiasovicova J."/>
            <person name="Kubasova T."/>
            <person name="Cejkova D."/>
            <person name="Rychlik I."/>
        </authorList>
    </citation>
    <scope>NUCLEOTIDE SEQUENCE [LARGE SCALE GENOMIC DNA]</scope>
    <source>
        <strain evidence="3 4">An773</strain>
    </source>
</reference>